<dbReference type="OrthoDB" id="273311at2"/>
<organism evidence="1 2">
    <name type="scientific">Uabimicrobium amorphum</name>
    <dbReference type="NCBI Taxonomy" id="2596890"/>
    <lineage>
        <taxon>Bacteria</taxon>
        <taxon>Pseudomonadati</taxon>
        <taxon>Planctomycetota</taxon>
        <taxon>Candidatus Uabimicrobiia</taxon>
        <taxon>Candidatus Uabimicrobiales</taxon>
        <taxon>Candidatus Uabimicrobiaceae</taxon>
        <taxon>Candidatus Uabimicrobium</taxon>
    </lineage>
</organism>
<sequence>MKCMISILCIMSFVLADDQTQNAAVIYWKATALTTKDLDEKHKNSSQFAQMAQNGELGKLFSNNETAIREVTKASKLSHCRFVLPTEYKEGGDMLLPHLAKMMELSRLVVLSGLHCASQKNWETAGERYLTAMRFSHHLSQDPILISYLVSYASLGMSLSAIRNTHLHEDFPQDLAKATQQQLGKMLPDMNLNKPFKMEAQYFLAPYREKLQRNDLSGVWQLLSFSLSGEHKEFIDKLAAKDTFPQAQDVKKLASLFGVPTTEISTREKLAQYMTGGLDAYVTHAHDIAAICQLPYRLGKQKYQELKDSLSQKHFCVRFISPMATYETQLRMHANIAMTSTLLQLISRYRQNQNFPESLPQRTIGMYSSDDLQYQKQGSGFVLELDETVSGRKFVYTVTVKDDTLHWDCRKYVGEKISEQEKYPR</sequence>
<dbReference type="RefSeq" id="WP_151969491.1">
    <property type="nucleotide sequence ID" value="NZ_AP019860.1"/>
</dbReference>
<dbReference type="EMBL" id="AP019860">
    <property type="protein sequence ID" value="BBM85385.1"/>
    <property type="molecule type" value="Genomic_DNA"/>
</dbReference>
<proteinExistence type="predicted"/>
<accession>A0A5S9F433</accession>
<keyword evidence="2" id="KW-1185">Reference proteome</keyword>
<evidence type="ECO:0000313" key="2">
    <source>
        <dbReference type="Proteomes" id="UP000326354"/>
    </source>
</evidence>
<dbReference type="AlphaFoldDB" id="A0A5S9F433"/>
<dbReference type="Proteomes" id="UP000326354">
    <property type="component" value="Chromosome"/>
</dbReference>
<evidence type="ECO:0000313" key="1">
    <source>
        <dbReference type="EMBL" id="BBM85385.1"/>
    </source>
</evidence>
<dbReference type="KEGG" id="uam:UABAM_03752"/>
<name>A0A5S9F433_UABAM</name>
<protein>
    <submittedName>
        <fullName evidence="1">Uncharacterized protein</fullName>
    </submittedName>
</protein>
<gene>
    <name evidence="1" type="ORF">UABAM_03752</name>
</gene>
<reference evidence="1 2" key="1">
    <citation type="submission" date="2019-08" db="EMBL/GenBank/DDBJ databases">
        <title>Complete genome sequence of Candidatus Uab amorphum.</title>
        <authorList>
            <person name="Shiratori T."/>
            <person name="Suzuki S."/>
            <person name="Kakizawa Y."/>
            <person name="Ishida K."/>
        </authorList>
    </citation>
    <scope>NUCLEOTIDE SEQUENCE [LARGE SCALE GENOMIC DNA]</scope>
    <source>
        <strain evidence="1 2">SRT547</strain>
    </source>
</reference>